<keyword evidence="5" id="KW-0645">Protease</keyword>
<reference evidence="13 14" key="1">
    <citation type="submission" date="2018-04" db="EMBL/GenBank/DDBJ databases">
        <title>Genomic Encyclopedia of Archaeal and Bacterial Type Strains, Phase II (KMG-II): from individual species to whole genera.</title>
        <authorList>
            <person name="Goeker M."/>
        </authorList>
    </citation>
    <scope>NUCLEOTIDE SEQUENCE [LARGE SCALE GENOMIC DNA]</scope>
    <source>
        <strain evidence="13 14">DSM 45169</strain>
    </source>
</reference>
<evidence type="ECO:0000256" key="2">
    <source>
        <dbReference type="ARBA" id="ARBA00004613"/>
    </source>
</evidence>
<dbReference type="AlphaFoldDB" id="A0A2T4Z1Z8"/>
<feature type="chain" id="PRO_5015439047" evidence="11">
    <location>
        <begin position="29"/>
        <end position="545"/>
    </location>
</feature>
<dbReference type="Proteomes" id="UP000241639">
    <property type="component" value="Unassembled WGS sequence"/>
</dbReference>
<gene>
    <name evidence="13" type="ORF">C8J48_3451</name>
</gene>
<evidence type="ECO:0000256" key="7">
    <source>
        <dbReference type="ARBA" id="ARBA00022801"/>
    </source>
</evidence>
<comment type="caution">
    <text evidence="13">The sequence shown here is derived from an EMBL/GenBank/DDBJ whole genome shotgun (WGS) entry which is preliminary data.</text>
</comment>
<keyword evidence="4" id="KW-0964">Secreted</keyword>
<dbReference type="GO" id="GO:0006508">
    <property type="term" value="P:proteolysis"/>
    <property type="evidence" value="ECO:0007669"/>
    <property type="project" value="UniProtKB-KW"/>
</dbReference>
<dbReference type="GO" id="GO:0005615">
    <property type="term" value="C:extracellular space"/>
    <property type="evidence" value="ECO:0007669"/>
    <property type="project" value="TreeGrafter"/>
</dbReference>
<dbReference type="PANTHER" id="PTHR11705:SF83">
    <property type="entry name" value="INACTIVE METALLOCARBOXYPEPTIDASE ECM14"/>
    <property type="match status" value="1"/>
</dbReference>
<dbReference type="InterPro" id="IPR000834">
    <property type="entry name" value="Peptidase_M14"/>
</dbReference>
<dbReference type="EMBL" id="PZZP01000003">
    <property type="protein sequence ID" value="PTM54799.1"/>
    <property type="molecule type" value="Genomic_DNA"/>
</dbReference>
<evidence type="ECO:0000256" key="5">
    <source>
        <dbReference type="ARBA" id="ARBA00022670"/>
    </source>
</evidence>
<evidence type="ECO:0000256" key="11">
    <source>
        <dbReference type="SAM" id="SignalP"/>
    </source>
</evidence>
<comment type="similarity">
    <text evidence="3 10">Belongs to the peptidase M14 family.</text>
</comment>
<feature type="signal peptide" evidence="11">
    <location>
        <begin position="1"/>
        <end position="28"/>
    </location>
</feature>
<dbReference type="Gene3D" id="3.40.630.10">
    <property type="entry name" value="Zn peptidases"/>
    <property type="match status" value="1"/>
</dbReference>
<name>A0A2T4Z1Z8_9BACL</name>
<dbReference type="SMART" id="SM00631">
    <property type="entry name" value="Zn_pept"/>
    <property type="match status" value="1"/>
</dbReference>
<evidence type="ECO:0000256" key="4">
    <source>
        <dbReference type="ARBA" id="ARBA00022525"/>
    </source>
</evidence>
<protein>
    <submittedName>
        <fullName evidence="13">Zinc carboxypeptidase</fullName>
    </submittedName>
</protein>
<feature type="domain" description="Peptidase M14" evidence="12">
    <location>
        <begin position="66"/>
        <end position="345"/>
    </location>
</feature>
<keyword evidence="13" id="KW-0121">Carboxypeptidase</keyword>
<dbReference type="OrthoDB" id="5294005at2"/>
<keyword evidence="14" id="KW-1185">Reference proteome</keyword>
<evidence type="ECO:0000259" key="12">
    <source>
        <dbReference type="PROSITE" id="PS52035"/>
    </source>
</evidence>
<evidence type="ECO:0000256" key="3">
    <source>
        <dbReference type="ARBA" id="ARBA00005988"/>
    </source>
</evidence>
<dbReference type="PROSITE" id="PS52035">
    <property type="entry name" value="PEPTIDASE_M14"/>
    <property type="match status" value="1"/>
</dbReference>
<evidence type="ECO:0000256" key="8">
    <source>
        <dbReference type="ARBA" id="ARBA00023026"/>
    </source>
</evidence>
<dbReference type="PANTHER" id="PTHR11705">
    <property type="entry name" value="PROTEASE FAMILY M14 CARBOXYPEPTIDASE A,B"/>
    <property type="match status" value="1"/>
</dbReference>
<accession>A0A2T4Z1Z8</accession>
<dbReference type="CDD" id="cd06242">
    <property type="entry name" value="M14-like"/>
    <property type="match status" value="1"/>
</dbReference>
<keyword evidence="9" id="KW-0325">Glycoprotein</keyword>
<evidence type="ECO:0000313" key="14">
    <source>
        <dbReference type="Proteomes" id="UP000241639"/>
    </source>
</evidence>
<comment type="subcellular location">
    <subcellularLocation>
        <location evidence="2">Secreted</location>
    </subcellularLocation>
</comment>
<evidence type="ECO:0000256" key="1">
    <source>
        <dbReference type="ARBA" id="ARBA00001947"/>
    </source>
</evidence>
<dbReference type="GO" id="GO:0004181">
    <property type="term" value="F:metallocarboxypeptidase activity"/>
    <property type="evidence" value="ECO:0007669"/>
    <property type="project" value="InterPro"/>
</dbReference>
<keyword evidence="7" id="KW-0378">Hydrolase</keyword>
<keyword evidence="8" id="KW-0843">Virulence</keyword>
<evidence type="ECO:0000313" key="13">
    <source>
        <dbReference type="EMBL" id="PTM54799.1"/>
    </source>
</evidence>
<feature type="active site" description="Proton donor/acceptor" evidence="10">
    <location>
        <position position="316"/>
    </location>
</feature>
<proteinExistence type="inferred from homology"/>
<dbReference type="SUPFAM" id="SSF53187">
    <property type="entry name" value="Zn-dependent exopeptidases"/>
    <property type="match status" value="1"/>
</dbReference>
<keyword evidence="6 11" id="KW-0732">Signal</keyword>
<evidence type="ECO:0000256" key="9">
    <source>
        <dbReference type="ARBA" id="ARBA00023180"/>
    </source>
</evidence>
<evidence type="ECO:0000256" key="6">
    <source>
        <dbReference type="ARBA" id="ARBA00022729"/>
    </source>
</evidence>
<dbReference type="Pfam" id="PF00246">
    <property type="entry name" value="Peptidase_M14"/>
    <property type="match status" value="1"/>
</dbReference>
<organism evidence="13 14">
    <name type="scientific">Desmospora activa DSM 45169</name>
    <dbReference type="NCBI Taxonomy" id="1121389"/>
    <lineage>
        <taxon>Bacteria</taxon>
        <taxon>Bacillati</taxon>
        <taxon>Bacillota</taxon>
        <taxon>Bacilli</taxon>
        <taxon>Bacillales</taxon>
        <taxon>Thermoactinomycetaceae</taxon>
        <taxon>Desmospora</taxon>
    </lineage>
</organism>
<evidence type="ECO:0000256" key="10">
    <source>
        <dbReference type="PROSITE-ProRule" id="PRU01379"/>
    </source>
</evidence>
<sequence>MRLTRKLSWLSFLSLAISFLLAAQPVNAATTPYYGKDYAQPEKVLAQYPDTDITFDTPAFTSEGDAFTSQEEMISFLHQVDRSSDRVEMKIIGQSMEGRDIPALFFSTEKNKDAKSFKKKPTVWLDAQIHGNEPAAGESALVMAQKLTGDWGDALLRDINVIIVPRLNPDGSYAFTRQLANRLDGNRDHMKFDSPEVRAIHNLYNQYMPEVVIDAHEYGLGASEFADLGEEGALKYHDVLLLSGKNLNIPESIRTLSDDRFVETAHQALDEQGFSSDAYYTTSRNGEEIQIWEGGSDPRIGRNAFGLKPAISFLVETRGIGIGRENFQRRVAAQVATHTSLMETTAAHAAEVQKVVADARNGIVKKGKHASKDDTVVVQSKPTEVSGKTLTFMDIATAQPFDVPVRYFSSSNEQATLERVRPTAYILDPGQEEAVKRLQHAGVRVETLRKPTRVEVESYTVTSKKTAENSYEGYRLHTVQTEVAAKTKTFPAGSTIIYMDQVTANVAALAMEPESVDSYVTFGFLPAEEGDVLPVHRYLQSGKLK</sequence>
<dbReference type="GO" id="GO:0008270">
    <property type="term" value="F:zinc ion binding"/>
    <property type="evidence" value="ECO:0007669"/>
    <property type="project" value="InterPro"/>
</dbReference>
<comment type="cofactor">
    <cofactor evidence="1">
        <name>Zn(2+)</name>
        <dbReference type="ChEBI" id="CHEBI:29105"/>
    </cofactor>
</comment>